<organism evidence="2 3">
    <name type="scientific">Cristinia sonorae</name>
    <dbReference type="NCBI Taxonomy" id="1940300"/>
    <lineage>
        <taxon>Eukaryota</taxon>
        <taxon>Fungi</taxon>
        <taxon>Dikarya</taxon>
        <taxon>Basidiomycota</taxon>
        <taxon>Agaricomycotina</taxon>
        <taxon>Agaricomycetes</taxon>
        <taxon>Agaricomycetidae</taxon>
        <taxon>Agaricales</taxon>
        <taxon>Pleurotineae</taxon>
        <taxon>Stephanosporaceae</taxon>
        <taxon>Cristinia</taxon>
    </lineage>
</organism>
<reference evidence="2" key="1">
    <citation type="journal article" date="2021" name="New Phytol.">
        <title>Evolutionary innovations through gain and loss of genes in the ectomycorrhizal Boletales.</title>
        <authorList>
            <person name="Wu G."/>
            <person name="Miyauchi S."/>
            <person name="Morin E."/>
            <person name="Kuo A."/>
            <person name="Drula E."/>
            <person name="Varga T."/>
            <person name="Kohler A."/>
            <person name="Feng B."/>
            <person name="Cao Y."/>
            <person name="Lipzen A."/>
            <person name="Daum C."/>
            <person name="Hundley H."/>
            <person name="Pangilinan J."/>
            <person name="Johnson J."/>
            <person name="Barry K."/>
            <person name="LaButti K."/>
            <person name="Ng V."/>
            <person name="Ahrendt S."/>
            <person name="Min B."/>
            <person name="Choi I.G."/>
            <person name="Park H."/>
            <person name="Plett J.M."/>
            <person name="Magnuson J."/>
            <person name="Spatafora J.W."/>
            <person name="Nagy L.G."/>
            <person name="Henrissat B."/>
            <person name="Grigoriev I.V."/>
            <person name="Yang Z.L."/>
            <person name="Xu J."/>
            <person name="Martin F.M."/>
        </authorList>
    </citation>
    <scope>NUCLEOTIDE SEQUENCE</scope>
    <source>
        <strain evidence="2">KKN 215</strain>
    </source>
</reference>
<feature type="transmembrane region" description="Helical" evidence="1">
    <location>
        <begin position="96"/>
        <end position="118"/>
    </location>
</feature>
<evidence type="ECO:0000313" key="2">
    <source>
        <dbReference type="EMBL" id="KAH8096768.1"/>
    </source>
</evidence>
<keyword evidence="1" id="KW-0812">Transmembrane</keyword>
<keyword evidence="1" id="KW-0472">Membrane</keyword>
<dbReference type="Gene3D" id="1.20.140.150">
    <property type="match status" value="1"/>
</dbReference>
<keyword evidence="1" id="KW-1133">Transmembrane helix</keyword>
<dbReference type="Proteomes" id="UP000813824">
    <property type="component" value="Unassembled WGS sequence"/>
</dbReference>
<sequence>MIIAQQPLKTMAEIRNGSFSFVEANCGTRLAATSLPEWLTQPRRKTTNANAEFWRECSSVYISKSRRHCHRPGVSSIDAFVHSQSYISLTLSCRHYYGIASASSLSLFVICVLGFRLLRFLRVQFHTRAPCAAICFLFLAQAVCSLILPPAD</sequence>
<proteinExistence type="predicted"/>
<keyword evidence="3" id="KW-1185">Reference proteome</keyword>
<comment type="caution">
    <text evidence="2">The sequence shown here is derived from an EMBL/GenBank/DDBJ whole genome shotgun (WGS) entry which is preliminary data.</text>
</comment>
<feature type="transmembrane region" description="Helical" evidence="1">
    <location>
        <begin position="130"/>
        <end position="148"/>
    </location>
</feature>
<protein>
    <submittedName>
        <fullName evidence="2">Uncharacterized protein</fullName>
    </submittedName>
</protein>
<gene>
    <name evidence="2" type="ORF">BXZ70DRAFT_314304</name>
</gene>
<dbReference type="AlphaFoldDB" id="A0A8K0UL57"/>
<evidence type="ECO:0000256" key="1">
    <source>
        <dbReference type="SAM" id="Phobius"/>
    </source>
</evidence>
<name>A0A8K0UL57_9AGAR</name>
<dbReference type="EMBL" id="JAEVFJ010000022">
    <property type="protein sequence ID" value="KAH8096768.1"/>
    <property type="molecule type" value="Genomic_DNA"/>
</dbReference>
<evidence type="ECO:0000313" key="3">
    <source>
        <dbReference type="Proteomes" id="UP000813824"/>
    </source>
</evidence>
<accession>A0A8K0UL57</accession>